<evidence type="ECO:0000256" key="3">
    <source>
        <dbReference type="ARBA" id="ARBA00022989"/>
    </source>
</evidence>
<name>A0A167FW65_9ASCO</name>
<reference evidence="6 7" key="1">
    <citation type="submission" date="2016-02" db="EMBL/GenBank/DDBJ databases">
        <title>Complete genome sequence and transcriptome regulation of the pentose utilising yeast Sugiyamaella lignohabitans.</title>
        <authorList>
            <person name="Bellasio M."/>
            <person name="Peymann A."/>
            <person name="Valli M."/>
            <person name="Sipitzky M."/>
            <person name="Graf A."/>
            <person name="Sauer M."/>
            <person name="Marx H."/>
            <person name="Mattanovich D."/>
        </authorList>
    </citation>
    <scope>NUCLEOTIDE SEQUENCE [LARGE SCALE GENOMIC DNA]</scope>
    <source>
        <strain evidence="6 7">CBS 10342</strain>
    </source>
</reference>
<feature type="transmembrane region" description="Helical" evidence="5">
    <location>
        <begin position="306"/>
        <end position="323"/>
    </location>
</feature>
<protein>
    <submittedName>
        <fullName evidence="6">Uncharacterized protein</fullName>
    </submittedName>
</protein>
<feature type="transmembrane region" description="Helical" evidence="5">
    <location>
        <begin position="133"/>
        <end position="152"/>
    </location>
</feature>
<dbReference type="Gene3D" id="1.20.1250.20">
    <property type="entry name" value="MFS general substrate transporter like domains"/>
    <property type="match status" value="1"/>
</dbReference>
<feature type="transmembrane region" description="Helical" evidence="5">
    <location>
        <begin position="81"/>
        <end position="101"/>
    </location>
</feature>
<dbReference type="PANTHER" id="PTHR23294:SF55">
    <property type="entry name" value="TRANSPORTER, PUTATIVE (AFU_ORTHOLOGUE AFUA_1G17480)-RELATED"/>
    <property type="match status" value="1"/>
</dbReference>
<feature type="transmembrane region" description="Helical" evidence="5">
    <location>
        <begin position="335"/>
        <end position="352"/>
    </location>
</feature>
<evidence type="ECO:0000256" key="2">
    <source>
        <dbReference type="ARBA" id="ARBA00022692"/>
    </source>
</evidence>
<comment type="subcellular location">
    <subcellularLocation>
        <location evidence="1">Membrane</location>
        <topology evidence="1">Multi-pass membrane protein</topology>
    </subcellularLocation>
</comment>
<feature type="transmembrane region" description="Helical" evidence="5">
    <location>
        <begin position="108"/>
        <end position="127"/>
    </location>
</feature>
<dbReference type="PANTHER" id="PTHR23294">
    <property type="entry name" value="ET TRANSLATION PRODUCT-RELATED"/>
    <property type="match status" value="1"/>
</dbReference>
<keyword evidence="4 5" id="KW-0472">Membrane</keyword>
<feature type="transmembrane region" description="Helical" evidence="5">
    <location>
        <begin position="206"/>
        <end position="228"/>
    </location>
</feature>
<accession>A0A167FW65</accession>
<feature type="transmembrane region" description="Helical" evidence="5">
    <location>
        <begin position="260"/>
        <end position="286"/>
    </location>
</feature>
<dbReference type="GeneID" id="30035443"/>
<keyword evidence="7" id="KW-1185">Reference proteome</keyword>
<proteinExistence type="predicted"/>
<dbReference type="SUPFAM" id="SSF103473">
    <property type="entry name" value="MFS general substrate transporter"/>
    <property type="match status" value="1"/>
</dbReference>
<dbReference type="EMBL" id="CP014503">
    <property type="protein sequence ID" value="ANB15778.1"/>
    <property type="molecule type" value="Genomic_DNA"/>
</dbReference>
<dbReference type="Proteomes" id="UP000189580">
    <property type="component" value="Chromosome b"/>
</dbReference>
<feature type="transmembrane region" description="Helical" evidence="5">
    <location>
        <begin position="44"/>
        <end position="61"/>
    </location>
</feature>
<evidence type="ECO:0000256" key="1">
    <source>
        <dbReference type="ARBA" id="ARBA00004141"/>
    </source>
</evidence>
<feature type="transmembrane region" description="Helical" evidence="5">
    <location>
        <begin position="382"/>
        <end position="403"/>
    </location>
</feature>
<evidence type="ECO:0000256" key="5">
    <source>
        <dbReference type="SAM" id="Phobius"/>
    </source>
</evidence>
<feature type="transmembrane region" description="Helical" evidence="5">
    <location>
        <begin position="446"/>
        <end position="464"/>
    </location>
</feature>
<dbReference type="RefSeq" id="XP_018738255.1">
    <property type="nucleotide sequence ID" value="XM_018880436.1"/>
</dbReference>
<evidence type="ECO:0000256" key="4">
    <source>
        <dbReference type="ARBA" id="ARBA00023136"/>
    </source>
</evidence>
<keyword evidence="2 5" id="KW-0812">Transmembrane</keyword>
<dbReference type="InterPro" id="IPR010291">
    <property type="entry name" value="Ion_channel_UNC-93"/>
</dbReference>
<gene>
    <name evidence="6" type="ORF">AWJ20_3422</name>
</gene>
<dbReference type="Pfam" id="PF05978">
    <property type="entry name" value="UNC-93"/>
    <property type="match status" value="1"/>
</dbReference>
<dbReference type="InterPro" id="IPR036259">
    <property type="entry name" value="MFS_trans_sf"/>
</dbReference>
<sequence length="493" mass="54113">MGTEREGINFTSLGSGDEAQDQISLENADSGWLESFKNIRSEPWFQVFLISFVCFCCPGIYNALGGMGGSGQVDPTVAANATVALLSTSAISAVFFVAPLYELIGPNICVLIGGWTYALYSGSLLNYNHHQNSTFVIVSGAILGIGASFLWVPQGVIMTTYINESQKGRSIAVFWIIFNLGGTIGSLASFGLNYHSSVGTVSDFTYIAYIVIMLSGWLLGSLLLCPAAKLNYKYQGERNSAVAKRYQGISLKKIIEMVKLALSILCDWNIIFLLPMFLYANVFYSYQQNIVNGSTFNIRTRSLNGALYWFAQIFGGITMGALLDTRHLNRRKRALMGWAVLSIFGMVVWGGGYKFQLWSSKRILDGHKQDLDFTDKQAIGPMFLYIFYGMFDALWQAYSYWIIGTKSNAPVINAILVGAYKTCQATGGAMAWRLNALGMAPMSQLALNWALTMAALVCVLPGVYKITDSNVKETGQETENIEGHTIIVLAKNS</sequence>
<organism evidence="6 7">
    <name type="scientific">Sugiyamaella lignohabitans</name>
    <dbReference type="NCBI Taxonomy" id="796027"/>
    <lineage>
        <taxon>Eukaryota</taxon>
        <taxon>Fungi</taxon>
        <taxon>Dikarya</taxon>
        <taxon>Ascomycota</taxon>
        <taxon>Saccharomycotina</taxon>
        <taxon>Dipodascomycetes</taxon>
        <taxon>Dipodascales</taxon>
        <taxon>Trichomonascaceae</taxon>
        <taxon>Sugiyamaella</taxon>
    </lineage>
</organism>
<dbReference type="OrthoDB" id="196103at2759"/>
<dbReference type="GO" id="GO:0016020">
    <property type="term" value="C:membrane"/>
    <property type="evidence" value="ECO:0007669"/>
    <property type="project" value="UniProtKB-SubCell"/>
</dbReference>
<keyword evidence="3 5" id="KW-1133">Transmembrane helix</keyword>
<evidence type="ECO:0000313" key="7">
    <source>
        <dbReference type="Proteomes" id="UP000189580"/>
    </source>
</evidence>
<evidence type="ECO:0000313" key="6">
    <source>
        <dbReference type="EMBL" id="ANB15778.1"/>
    </source>
</evidence>
<dbReference type="KEGG" id="slb:AWJ20_3422"/>
<feature type="transmembrane region" description="Helical" evidence="5">
    <location>
        <begin position="415"/>
        <end position="434"/>
    </location>
</feature>
<dbReference type="InterPro" id="IPR051617">
    <property type="entry name" value="UNC-93-like_regulator"/>
</dbReference>
<feature type="transmembrane region" description="Helical" evidence="5">
    <location>
        <begin position="172"/>
        <end position="194"/>
    </location>
</feature>
<dbReference type="AlphaFoldDB" id="A0A167FW65"/>